<evidence type="ECO:0000313" key="2">
    <source>
        <dbReference type="EMBL" id="CBG91792.1"/>
    </source>
</evidence>
<proteinExistence type="predicted"/>
<protein>
    <submittedName>
        <fullName evidence="2">Exported protein</fullName>
    </submittedName>
</protein>
<dbReference type="KEGG" id="cro:ROD_p1311"/>
<keyword evidence="2" id="KW-0614">Plasmid</keyword>
<keyword evidence="3" id="KW-1185">Reference proteome</keyword>
<dbReference type="HOGENOM" id="CLU_1683458_0_0_6"/>
<evidence type="ECO:0000313" key="3">
    <source>
        <dbReference type="Proteomes" id="UP000001889"/>
    </source>
</evidence>
<dbReference type="EMBL" id="FN543503">
    <property type="protein sequence ID" value="CBG91792.1"/>
    <property type="molecule type" value="Genomic_DNA"/>
</dbReference>
<gene>
    <name evidence="2" type="ordered locus">ROD_p1311</name>
</gene>
<accession>D2TV49</accession>
<organism evidence="2 3">
    <name type="scientific">Citrobacter rodentium (strain ICC168)</name>
    <name type="common">Citrobacter freundii biotype 4280</name>
    <dbReference type="NCBI Taxonomy" id="637910"/>
    <lineage>
        <taxon>Bacteria</taxon>
        <taxon>Pseudomonadati</taxon>
        <taxon>Pseudomonadota</taxon>
        <taxon>Gammaproteobacteria</taxon>
        <taxon>Enterobacterales</taxon>
        <taxon>Enterobacteriaceae</taxon>
        <taxon>Citrobacter</taxon>
    </lineage>
</organism>
<dbReference type="Gene3D" id="2.60.40.2040">
    <property type="entry name" value="CFA/I fimbrial subunit E, pilin domain"/>
    <property type="match status" value="1"/>
</dbReference>
<sequence>MKHIFNKNVLAVMGLISAGVPFTALAVSSATVNIKAIVPATVSISVDSEFILKNLTAGDDLNIKTATNGSKTRLTMEVSPDQHEGNDLVLKNGQNKMKLTATLAGKPLTINNNKASVEILGTGEQTTKLHLTPEAGATSLFAGQYQGNIKLIAEPV</sequence>
<reference evidence="2 3" key="1">
    <citation type="journal article" date="2010" name="J. Bacteriol.">
        <title>The Citrobacter rodentium genome sequence reveals convergent evolution with human pathogenic Escherichia coli.</title>
        <authorList>
            <person name="Petty N.K."/>
            <person name="Bulgin R."/>
            <person name="Crepin V.F."/>
            <person name="Cerdeno-Tarraga A.M."/>
            <person name="Schroeder G.N."/>
            <person name="Quail M.A."/>
            <person name="Lennard N."/>
            <person name="Corton C."/>
            <person name="Barron A."/>
            <person name="Clark L."/>
            <person name="Toribio A.L."/>
            <person name="Parkhill J."/>
            <person name="Dougan G."/>
            <person name="Frankel G."/>
            <person name="Thomson N.R."/>
        </authorList>
    </citation>
    <scope>NUCLEOTIDE SEQUENCE [LARGE SCALE GENOMIC DNA]</scope>
    <source>
        <strain evidence="2 3">ICC168</strain>
    </source>
</reference>
<feature type="chain" id="PRO_5003037912" evidence="1">
    <location>
        <begin position="27"/>
        <end position="156"/>
    </location>
</feature>
<dbReference type="AlphaFoldDB" id="D2TV49"/>
<keyword evidence="1" id="KW-0732">Signal</keyword>
<evidence type="ECO:0000256" key="1">
    <source>
        <dbReference type="SAM" id="SignalP"/>
    </source>
</evidence>
<geneLocation type="plasmid" evidence="2 3">
    <name>pCROD1</name>
</geneLocation>
<feature type="signal peptide" evidence="1">
    <location>
        <begin position="1"/>
        <end position="26"/>
    </location>
</feature>
<dbReference type="RefSeq" id="WP_012908923.1">
    <property type="nucleotide sequence ID" value="NC_013717.1"/>
</dbReference>
<dbReference type="Proteomes" id="UP000001889">
    <property type="component" value="Plasmid pCROD1"/>
</dbReference>
<name>D2TV49_CITRI</name>